<evidence type="ECO:0000256" key="7">
    <source>
        <dbReference type="ARBA" id="ARBA00023004"/>
    </source>
</evidence>
<gene>
    <name evidence="10" type="ORF">NUH88_05010</name>
</gene>
<dbReference type="InterPro" id="IPR050415">
    <property type="entry name" value="MRET"/>
</dbReference>
<dbReference type="GO" id="GO:0016491">
    <property type="term" value="F:oxidoreductase activity"/>
    <property type="evidence" value="ECO:0007669"/>
    <property type="project" value="UniProtKB-KW"/>
</dbReference>
<keyword evidence="7" id="KW-0408">Iron</keyword>
<sequence>MPEWLKRLLRPVYFLVFRLRGYPGLRVHTLPIARMVNEYDDVWTYYFLKPADLTYEAGQYVHVIAPNAYLTNHTVRHMSFASAPAEPEIAISMDLASGSRFKRRFRRARVGHTVGFHTVRGGFVRDRTTEDRPLLFIAGGIGIAPIRAHIAELGESEADWSLIYAGRDYLYRDEWGAWPGRVAFVGRASLFAAIERRIGVPDQICFVCGSAGFVTDVKDFLAASGVEPDRIRTEKFDY</sequence>
<dbReference type="Gene3D" id="3.40.50.80">
    <property type="entry name" value="Nucleotide-binding domain of ferredoxin-NADP reductase (FNR) module"/>
    <property type="match status" value="2"/>
</dbReference>
<dbReference type="SUPFAM" id="SSF52343">
    <property type="entry name" value="Ferredoxin reductase-like, C-terminal NADP-linked domain"/>
    <property type="match status" value="1"/>
</dbReference>
<dbReference type="PANTHER" id="PTHR47354:SF6">
    <property type="entry name" value="NADH OXIDOREDUCTASE HCR"/>
    <property type="match status" value="1"/>
</dbReference>
<protein>
    <submittedName>
        <fullName evidence="10">FAD-dependent oxidoreductase</fullName>
    </submittedName>
</protein>
<dbReference type="Proteomes" id="UP001060336">
    <property type="component" value="Chromosome"/>
</dbReference>
<dbReference type="PANTHER" id="PTHR47354">
    <property type="entry name" value="NADH OXIDOREDUCTASE HCR"/>
    <property type="match status" value="1"/>
</dbReference>
<evidence type="ECO:0000259" key="9">
    <source>
        <dbReference type="PROSITE" id="PS51384"/>
    </source>
</evidence>
<evidence type="ECO:0000256" key="6">
    <source>
        <dbReference type="ARBA" id="ARBA00023002"/>
    </source>
</evidence>
<dbReference type="PRINTS" id="PR00410">
    <property type="entry name" value="PHEHYDRXLASE"/>
</dbReference>
<comment type="cofactor">
    <cofactor evidence="1">
        <name>FAD</name>
        <dbReference type="ChEBI" id="CHEBI:57692"/>
    </cofactor>
</comment>
<dbReference type="InterPro" id="IPR017927">
    <property type="entry name" value="FAD-bd_FR_type"/>
</dbReference>
<dbReference type="InterPro" id="IPR039261">
    <property type="entry name" value="FNR_nucleotide-bd"/>
</dbReference>
<keyword evidence="5" id="KW-0274">FAD</keyword>
<keyword evidence="4" id="KW-0479">Metal-binding</keyword>
<proteinExistence type="predicted"/>
<dbReference type="InterPro" id="IPR017938">
    <property type="entry name" value="Riboflavin_synthase-like_b-brl"/>
</dbReference>
<feature type="domain" description="FAD-binding FR-type" evidence="9">
    <location>
        <begin position="25"/>
        <end position="126"/>
    </location>
</feature>
<accession>A0A9J7AXS2</accession>
<keyword evidence="3" id="KW-0001">2Fe-2S</keyword>
<evidence type="ECO:0000256" key="8">
    <source>
        <dbReference type="ARBA" id="ARBA00023014"/>
    </source>
</evidence>
<dbReference type="GO" id="GO:0051537">
    <property type="term" value="F:2 iron, 2 sulfur cluster binding"/>
    <property type="evidence" value="ECO:0007669"/>
    <property type="project" value="UniProtKB-KW"/>
</dbReference>
<evidence type="ECO:0000256" key="4">
    <source>
        <dbReference type="ARBA" id="ARBA00022723"/>
    </source>
</evidence>
<evidence type="ECO:0000313" key="11">
    <source>
        <dbReference type="Proteomes" id="UP001060336"/>
    </source>
</evidence>
<keyword evidence="6" id="KW-0560">Oxidoreductase</keyword>
<evidence type="ECO:0000256" key="1">
    <source>
        <dbReference type="ARBA" id="ARBA00001974"/>
    </source>
</evidence>
<dbReference type="Gene3D" id="2.40.30.10">
    <property type="entry name" value="Translation factors"/>
    <property type="match status" value="1"/>
</dbReference>
<name>A0A9J7AXS2_9PROT</name>
<dbReference type="CDD" id="cd00322">
    <property type="entry name" value="FNR_like"/>
    <property type="match status" value="1"/>
</dbReference>
<evidence type="ECO:0000256" key="2">
    <source>
        <dbReference type="ARBA" id="ARBA00022630"/>
    </source>
</evidence>
<reference evidence="10" key="1">
    <citation type="submission" date="2022-08" db="EMBL/GenBank/DDBJ databases">
        <title>Nisaea acidiphila sp. nov., isolated from a marine algal debris and emended description of the genus Nisaea Urios et al. 2008.</title>
        <authorList>
            <person name="Kwon K."/>
        </authorList>
    </citation>
    <scope>NUCLEOTIDE SEQUENCE</scope>
    <source>
        <strain evidence="10">MEBiC11861</strain>
    </source>
</reference>
<dbReference type="KEGG" id="naci:NUH88_05010"/>
<keyword evidence="2" id="KW-0285">Flavoprotein</keyword>
<evidence type="ECO:0000313" key="10">
    <source>
        <dbReference type="EMBL" id="UUX51052.1"/>
    </source>
</evidence>
<evidence type="ECO:0000256" key="5">
    <source>
        <dbReference type="ARBA" id="ARBA00022827"/>
    </source>
</evidence>
<evidence type="ECO:0000256" key="3">
    <source>
        <dbReference type="ARBA" id="ARBA00022714"/>
    </source>
</evidence>
<dbReference type="SUPFAM" id="SSF63380">
    <property type="entry name" value="Riboflavin synthase domain-like"/>
    <property type="match status" value="1"/>
</dbReference>
<keyword evidence="11" id="KW-1185">Reference proteome</keyword>
<dbReference type="EMBL" id="CP102480">
    <property type="protein sequence ID" value="UUX51052.1"/>
    <property type="molecule type" value="Genomic_DNA"/>
</dbReference>
<dbReference type="PROSITE" id="PS51384">
    <property type="entry name" value="FAD_FR"/>
    <property type="match status" value="1"/>
</dbReference>
<dbReference type="AlphaFoldDB" id="A0A9J7AXS2"/>
<keyword evidence="8" id="KW-0411">Iron-sulfur</keyword>
<dbReference type="RefSeq" id="WP_257770325.1">
    <property type="nucleotide sequence ID" value="NZ_CP102480.1"/>
</dbReference>
<organism evidence="10 11">
    <name type="scientific">Nisaea acidiphila</name>
    <dbReference type="NCBI Taxonomy" id="1862145"/>
    <lineage>
        <taxon>Bacteria</taxon>
        <taxon>Pseudomonadati</taxon>
        <taxon>Pseudomonadota</taxon>
        <taxon>Alphaproteobacteria</taxon>
        <taxon>Rhodospirillales</taxon>
        <taxon>Thalassobaculaceae</taxon>
        <taxon>Nisaea</taxon>
    </lineage>
</organism>
<dbReference type="GO" id="GO:0046872">
    <property type="term" value="F:metal ion binding"/>
    <property type="evidence" value="ECO:0007669"/>
    <property type="project" value="UniProtKB-KW"/>
</dbReference>